<dbReference type="InterPro" id="IPR052016">
    <property type="entry name" value="Bact_Sigma-Reg"/>
</dbReference>
<dbReference type="GO" id="GO:0016791">
    <property type="term" value="F:phosphatase activity"/>
    <property type="evidence" value="ECO:0007669"/>
    <property type="project" value="TreeGrafter"/>
</dbReference>
<dbReference type="SUPFAM" id="SSF81606">
    <property type="entry name" value="PP2C-like"/>
    <property type="match status" value="1"/>
</dbReference>
<comment type="caution">
    <text evidence="4">The sequence shown here is derived from an EMBL/GenBank/DDBJ whole genome shotgun (WGS) entry which is preliminary data.</text>
</comment>
<proteinExistence type="predicted"/>
<keyword evidence="5" id="KW-1185">Reference proteome</keyword>
<dbReference type="InterPro" id="IPR000014">
    <property type="entry name" value="PAS"/>
</dbReference>
<dbReference type="SMART" id="SM00331">
    <property type="entry name" value="PP2C_SIG"/>
    <property type="match status" value="1"/>
</dbReference>
<dbReference type="EMBL" id="JAAXPI010000011">
    <property type="protein sequence ID" value="NKZ04286.1"/>
    <property type="molecule type" value="Genomic_DNA"/>
</dbReference>
<dbReference type="PROSITE" id="PS50112">
    <property type="entry name" value="PAS"/>
    <property type="match status" value="1"/>
</dbReference>
<dbReference type="AlphaFoldDB" id="A0A846Z1T9"/>
<keyword evidence="1" id="KW-0378">Hydrolase</keyword>
<dbReference type="Gene3D" id="3.30.450.40">
    <property type="match status" value="1"/>
</dbReference>
<dbReference type="InterPro" id="IPR001932">
    <property type="entry name" value="PPM-type_phosphatase-like_dom"/>
</dbReference>
<organism evidence="4 5">
    <name type="scientific">Actinomadura latina</name>
    <dbReference type="NCBI Taxonomy" id="163603"/>
    <lineage>
        <taxon>Bacteria</taxon>
        <taxon>Bacillati</taxon>
        <taxon>Actinomycetota</taxon>
        <taxon>Actinomycetes</taxon>
        <taxon>Streptosporangiales</taxon>
        <taxon>Thermomonosporaceae</taxon>
        <taxon>Actinomadura</taxon>
    </lineage>
</organism>
<evidence type="ECO:0000259" key="3">
    <source>
        <dbReference type="PROSITE" id="PS50112"/>
    </source>
</evidence>
<feature type="region of interest" description="Disordered" evidence="2">
    <location>
        <begin position="23"/>
        <end position="46"/>
    </location>
</feature>
<evidence type="ECO:0000313" key="4">
    <source>
        <dbReference type="EMBL" id="NKZ04286.1"/>
    </source>
</evidence>
<evidence type="ECO:0000256" key="2">
    <source>
        <dbReference type="SAM" id="MobiDB-lite"/>
    </source>
</evidence>
<dbReference type="SUPFAM" id="SSF55781">
    <property type="entry name" value="GAF domain-like"/>
    <property type="match status" value="1"/>
</dbReference>
<protein>
    <submittedName>
        <fullName evidence="4">SpoIIE family protein phosphatase</fullName>
    </submittedName>
</protein>
<dbReference type="Proteomes" id="UP000579250">
    <property type="component" value="Unassembled WGS sequence"/>
</dbReference>
<evidence type="ECO:0000313" key="5">
    <source>
        <dbReference type="Proteomes" id="UP000579250"/>
    </source>
</evidence>
<sequence length="590" mass="61640">MEGRVPARRSGWAARRVPVEAGGGIRSQEERPFGGYGVTEPTQGEGSVRDVLDPVLRSAPCAVLSVDPSGGIVQVNDAARLLLGIPPGGPPAAAVPEWLADAQRSIGDRAGPGGTDAGGRRTGAVARGPIGGRVVEAHPVPEGRTPENQAQTIWWLLDVTDRERTAFLVEVSEELPASLNLERCMEVTARLAARHLADAAVVIVPRSARGHPVAYSGPDGRVDHEELPIDPAEVEGLAEALRGFPPVPPRWIDPRAAPAWLARPSPEKPAAMVVIALPGHGVPAGALVLLRLSGPEAFPAGEELTIRLFAGRAGAMLSAARLYAEQASITATLMRELLPPRTHELDGVELAARYRPSGDEDLVGGDFYDVFPAGTADSRAESLVVLGDVCGKGLEAAVLTGKIRTTLRALLPMAGDHRRLLELLNGALLLDDSTRFVTLVLASARRQGARVRLRLTSAGHAAPLIVRVGGTVETARTGGSLIGVLEDIDSTTAEATLDPGDTCLLYTDGITEAIGGPLGDEMFGDERLRAELGGCGGMPPEALVERVHMLAAEWVGAGRHDDMAVIAITAPGRVRAGSAGAARQPEGDSP</sequence>
<accession>A0A846Z1T9</accession>
<dbReference type="InterPro" id="IPR036457">
    <property type="entry name" value="PPM-type-like_dom_sf"/>
</dbReference>
<feature type="domain" description="PAS" evidence="3">
    <location>
        <begin position="48"/>
        <end position="87"/>
    </location>
</feature>
<dbReference type="PANTHER" id="PTHR43156">
    <property type="entry name" value="STAGE II SPORULATION PROTEIN E-RELATED"/>
    <property type="match status" value="1"/>
</dbReference>
<reference evidence="4 5" key="1">
    <citation type="submission" date="2020-04" db="EMBL/GenBank/DDBJ databases">
        <title>MicrobeNet Type strains.</title>
        <authorList>
            <person name="Nicholson A.C."/>
        </authorList>
    </citation>
    <scope>NUCLEOTIDE SEQUENCE [LARGE SCALE GENOMIC DNA]</scope>
    <source>
        <strain evidence="4 5">ATCC BAA-277</strain>
    </source>
</reference>
<dbReference type="InterPro" id="IPR029016">
    <property type="entry name" value="GAF-like_dom_sf"/>
</dbReference>
<dbReference type="Pfam" id="PF07228">
    <property type="entry name" value="SpoIIE"/>
    <property type="match status" value="1"/>
</dbReference>
<dbReference type="Gene3D" id="3.60.40.10">
    <property type="entry name" value="PPM-type phosphatase domain"/>
    <property type="match status" value="1"/>
</dbReference>
<name>A0A846Z1T9_9ACTN</name>
<gene>
    <name evidence="4" type="ORF">HGB48_11040</name>
</gene>
<dbReference type="PANTHER" id="PTHR43156:SF2">
    <property type="entry name" value="STAGE II SPORULATION PROTEIN E"/>
    <property type="match status" value="1"/>
</dbReference>
<evidence type="ECO:0000256" key="1">
    <source>
        <dbReference type="ARBA" id="ARBA00022801"/>
    </source>
</evidence>